<feature type="compositionally biased region" description="Polar residues" evidence="1">
    <location>
        <begin position="7"/>
        <end position="19"/>
    </location>
</feature>
<organism evidence="2 3">
    <name type="scientific">Peronospora destructor</name>
    <dbReference type="NCBI Taxonomy" id="86335"/>
    <lineage>
        <taxon>Eukaryota</taxon>
        <taxon>Sar</taxon>
        <taxon>Stramenopiles</taxon>
        <taxon>Oomycota</taxon>
        <taxon>Peronosporomycetes</taxon>
        <taxon>Peronosporales</taxon>
        <taxon>Peronosporaceae</taxon>
        <taxon>Peronospora</taxon>
    </lineage>
</organism>
<evidence type="ECO:0000256" key="1">
    <source>
        <dbReference type="SAM" id="MobiDB-lite"/>
    </source>
</evidence>
<dbReference type="AlphaFoldDB" id="A0AAV0TQX4"/>
<feature type="region of interest" description="Disordered" evidence="1">
    <location>
        <begin position="130"/>
        <end position="151"/>
    </location>
</feature>
<dbReference type="Proteomes" id="UP001162029">
    <property type="component" value="Unassembled WGS sequence"/>
</dbReference>
<feature type="region of interest" description="Disordered" evidence="1">
    <location>
        <begin position="1"/>
        <end position="74"/>
    </location>
</feature>
<keyword evidence="3" id="KW-1185">Reference proteome</keyword>
<proteinExistence type="predicted"/>
<evidence type="ECO:0000313" key="3">
    <source>
        <dbReference type="Proteomes" id="UP001162029"/>
    </source>
</evidence>
<gene>
    <name evidence="2" type="ORF">PDE001_LOCUS2986</name>
</gene>
<comment type="caution">
    <text evidence="2">The sequence shown here is derived from an EMBL/GenBank/DDBJ whole genome shotgun (WGS) entry which is preliminary data.</text>
</comment>
<feature type="compositionally biased region" description="Basic and acidic residues" evidence="1">
    <location>
        <begin position="39"/>
        <end position="56"/>
    </location>
</feature>
<evidence type="ECO:0000313" key="2">
    <source>
        <dbReference type="EMBL" id="CAI5723791.1"/>
    </source>
</evidence>
<reference evidence="2" key="1">
    <citation type="submission" date="2022-12" db="EMBL/GenBank/DDBJ databases">
        <authorList>
            <person name="Webb A."/>
        </authorList>
    </citation>
    <scope>NUCLEOTIDE SEQUENCE</scope>
    <source>
        <strain evidence="2">Pd1</strain>
    </source>
</reference>
<feature type="compositionally biased region" description="Low complexity" evidence="1">
    <location>
        <begin position="132"/>
        <end position="149"/>
    </location>
</feature>
<protein>
    <submittedName>
        <fullName evidence="2">Uncharacterized protein</fullName>
    </submittedName>
</protein>
<feature type="compositionally biased region" description="Polar residues" evidence="1">
    <location>
        <begin position="27"/>
        <end position="38"/>
    </location>
</feature>
<accession>A0AAV0TQX4</accession>
<dbReference type="EMBL" id="CANTFM010000516">
    <property type="protein sequence ID" value="CAI5723791.1"/>
    <property type="molecule type" value="Genomic_DNA"/>
</dbReference>
<sequence>MGKTSKRQMFTSTSSNSSLRYRRKASVPTNKEQQQSTDSKQDECKQLKQKLLRGERPPAGFRFRSKSRNAKQQQQPVLLKQLLWKAKAVQPTVLTVTRQLSKCKEDEEVVCVNGVEALDTAKRNTVGALKPSSSESFVAGSSSQETQSGSEDDVVFLRYSDLRPAVQPSTKWRMDKEQREDAEEIGGENWPVMPSQEEVVKKQAGLEETVATRRKAKQKYRLKQEQKRAAAKGHKRLQKRQENERLPATKEDTESITQDGENAAEGNFHPSTNLRSEMDTGLSQLKKVVPFIVVGDVACPVVADLDNELGGTAASASDQSMASITVSKVAIVDFRQHGKTLLDRSKETQVQDRDSFVVEDSAFDAASSYDFFKRRFYEIQRTTGIVYY</sequence>
<name>A0AAV0TQX4_9STRA</name>
<feature type="region of interest" description="Disordered" evidence="1">
    <location>
        <begin position="213"/>
        <end position="272"/>
    </location>
</feature>
<feature type="compositionally biased region" description="Basic residues" evidence="1">
    <location>
        <begin position="229"/>
        <end position="238"/>
    </location>
</feature>
<feature type="compositionally biased region" description="Basic and acidic residues" evidence="1">
    <location>
        <begin position="239"/>
        <end position="253"/>
    </location>
</feature>